<dbReference type="PROSITE" id="PS51737">
    <property type="entry name" value="RECOMBINASE_DNA_BIND"/>
    <property type="match status" value="1"/>
</dbReference>
<protein>
    <submittedName>
        <fullName evidence="5">DNA invertase Pin-like site-specific DNA recombinase</fullName>
    </submittedName>
</protein>
<dbReference type="RefSeq" id="WP_062205696.1">
    <property type="nucleotide sequence ID" value="NZ_JACIEK010000011.1"/>
</dbReference>
<reference evidence="5 6" key="1">
    <citation type="submission" date="2020-08" db="EMBL/GenBank/DDBJ databases">
        <title>Genomic Encyclopedia of Type Strains, Phase IV (KMG-IV): sequencing the most valuable type-strain genomes for metagenomic binning, comparative biology and taxonomic classification.</title>
        <authorList>
            <person name="Goeker M."/>
        </authorList>
    </citation>
    <scope>NUCLEOTIDE SEQUENCE [LARGE SCALE GENOMIC DNA]</scope>
    <source>
        <strain evidence="5 6">DSM 102238</strain>
    </source>
</reference>
<feature type="domain" description="Resolvase/invertase-type recombinase catalytic" evidence="3">
    <location>
        <begin position="3"/>
        <end position="162"/>
    </location>
</feature>
<dbReference type="Pfam" id="PF13408">
    <property type="entry name" value="Zn_ribbon_recom"/>
    <property type="match status" value="1"/>
</dbReference>
<feature type="domain" description="Recombinase" evidence="4">
    <location>
        <begin position="174"/>
        <end position="291"/>
    </location>
</feature>
<keyword evidence="1" id="KW-0238">DNA-binding</keyword>
<dbReference type="PANTHER" id="PTHR30461:SF2">
    <property type="entry name" value="SERINE RECOMBINASE PINE-RELATED"/>
    <property type="match status" value="1"/>
</dbReference>
<comment type="caution">
    <text evidence="5">The sequence shown here is derived from an EMBL/GenBank/DDBJ whole genome shotgun (WGS) entry which is preliminary data.</text>
</comment>
<dbReference type="EMBL" id="JACIEK010000011">
    <property type="protein sequence ID" value="MBB3999691.1"/>
    <property type="molecule type" value="Genomic_DNA"/>
</dbReference>
<dbReference type="GO" id="GO:0000150">
    <property type="term" value="F:DNA strand exchange activity"/>
    <property type="evidence" value="ECO:0007669"/>
    <property type="project" value="InterPro"/>
</dbReference>
<dbReference type="CDD" id="cd00338">
    <property type="entry name" value="Ser_Recombinase"/>
    <property type="match status" value="1"/>
</dbReference>
<keyword evidence="6" id="KW-1185">Reference proteome</keyword>
<organism evidence="5 6">
    <name type="scientific">Aureimonas pseudogalii</name>
    <dbReference type="NCBI Taxonomy" id="1744844"/>
    <lineage>
        <taxon>Bacteria</taxon>
        <taxon>Pseudomonadati</taxon>
        <taxon>Pseudomonadota</taxon>
        <taxon>Alphaproteobacteria</taxon>
        <taxon>Hyphomicrobiales</taxon>
        <taxon>Aurantimonadaceae</taxon>
        <taxon>Aureimonas</taxon>
    </lineage>
</organism>
<dbReference type="SUPFAM" id="SSF53041">
    <property type="entry name" value="Resolvase-like"/>
    <property type="match status" value="1"/>
</dbReference>
<dbReference type="Proteomes" id="UP000542776">
    <property type="component" value="Unassembled WGS sequence"/>
</dbReference>
<dbReference type="InterPro" id="IPR011109">
    <property type="entry name" value="DNA_bind_recombinase_dom"/>
</dbReference>
<dbReference type="InterPro" id="IPR050639">
    <property type="entry name" value="SSR_resolvase"/>
</dbReference>
<dbReference type="InterPro" id="IPR025827">
    <property type="entry name" value="Zn_ribbon_recom_dom"/>
</dbReference>
<name>A0A7W6H6Z2_9HYPH</name>
<proteinExistence type="predicted"/>
<dbReference type="Gene3D" id="3.40.50.1390">
    <property type="entry name" value="Resolvase, N-terminal catalytic domain"/>
    <property type="match status" value="1"/>
</dbReference>
<sequence>MPKAFSYIRFSTPDQARGDSLRRQLTAARAWCEARGLELDDSLRDLGISAYKGANRDVGALRSFLALVEAGKVPRDSFLIVESLDRLSREAVLDAAARLFDLIRAGVIVVTLSDGQVYSEERLRTDWTPLIVSIAVMARAHEESRIKGERVGAAWAAKKAAAREEGRPLTSRCPEWIAIEGGRFVVREDRAEIVRTIFQWAIEGYGRRQIVAKLNGAGTPTWRGGVGWQISTVGKILTGRLVLGEYQPHVGSSRAGTRQPSGDPIIGYYPPIVDEDTYWRAQQASQGRRVAAGRRGRGVAHLLLGLGRCTRCGGAMHLVNKGAMPKGGSYFVCSVAARKAGCENDGRWRVDHIESRLLRGLAYLDAGAILNGAQPTTEADRVSLLAARLAEIEVGRGRLLALVEDGEEGAVDRYRALGGEAKTIRRELAEATKAAAAVAADPGLKARLGEAVDLSRAMNEADGDDRHAIRTRLAEQLRQIVAEVSFDPAIGVLAILTPRPGLPADQVPSIVGASKMAAWRLWLNDDSDPAGLAGVEDMPRPDEDAKALRILAKLRGRRASA</sequence>
<dbReference type="InterPro" id="IPR006119">
    <property type="entry name" value="Resolv_N"/>
</dbReference>
<evidence type="ECO:0000256" key="1">
    <source>
        <dbReference type="ARBA" id="ARBA00023125"/>
    </source>
</evidence>
<evidence type="ECO:0000259" key="4">
    <source>
        <dbReference type="PROSITE" id="PS51737"/>
    </source>
</evidence>
<accession>A0A7W6H6Z2</accession>
<dbReference type="AlphaFoldDB" id="A0A7W6H6Z2"/>
<dbReference type="Pfam" id="PF00239">
    <property type="entry name" value="Resolvase"/>
    <property type="match status" value="1"/>
</dbReference>
<dbReference type="PANTHER" id="PTHR30461">
    <property type="entry name" value="DNA-INVERTASE FROM LAMBDOID PROPHAGE"/>
    <property type="match status" value="1"/>
</dbReference>
<gene>
    <name evidence="5" type="ORF">GGR04_003561</name>
</gene>
<dbReference type="PROSITE" id="PS51736">
    <property type="entry name" value="RECOMBINASES_3"/>
    <property type="match status" value="1"/>
</dbReference>
<dbReference type="InterPro" id="IPR038109">
    <property type="entry name" value="DNA_bind_recomb_sf"/>
</dbReference>
<evidence type="ECO:0000313" key="6">
    <source>
        <dbReference type="Proteomes" id="UP000542776"/>
    </source>
</evidence>
<dbReference type="Pfam" id="PF07508">
    <property type="entry name" value="Recombinase"/>
    <property type="match status" value="1"/>
</dbReference>
<dbReference type="SMART" id="SM00857">
    <property type="entry name" value="Resolvase"/>
    <property type="match status" value="1"/>
</dbReference>
<keyword evidence="2" id="KW-0233">DNA recombination</keyword>
<dbReference type="Gene3D" id="3.90.1750.20">
    <property type="entry name" value="Putative Large Serine Recombinase, Chain B, Domain 2"/>
    <property type="match status" value="1"/>
</dbReference>
<evidence type="ECO:0000313" key="5">
    <source>
        <dbReference type="EMBL" id="MBB3999691.1"/>
    </source>
</evidence>
<evidence type="ECO:0000259" key="3">
    <source>
        <dbReference type="PROSITE" id="PS51736"/>
    </source>
</evidence>
<evidence type="ECO:0000256" key="2">
    <source>
        <dbReference type="ARBA" id="ARBA00023172"/>
    </source>
</evidence>
<dbReference type="InterPro" id="IPR036162">
    <property type="entry name" value="Resolvase-like_N_sf"/>
</dbReference>
<dbReference type="GO" id="GO:0003677">
    <property type="term" value="F:DNA binding"/>
    <property type="evidence" value="ECO:0007669"/>
    <property type="project" value="UniProtKB-KW"/>
</dbReference>